<proteinExistence type="predicted"/>
<dbReference type="EMBL" id="VSSQ01000124">
    <property type="protein sequence ID" value="MPL79265.1"/>
    <property type="molecule type" value="Genomic_DNA"/>
</dbReference>
<gene>
    <name evidence="1" type="ORF">SDC9_25141</name>
</gene>
<dbReference type="InterPro" id="IPR011855">
    <property type="entry name" value="Phgtail_TP901_1"/>
</dbReference>
<protein>
    <recommendedName>
        <fullName evidence="2">Phage major tail protein, TP901-1 family</fullName>
    </recommendedName>
</protein>
<dbReference type="Pfam" id="PF06199">
    <property type="entry name" value="Phage_tail_2"/>
    <property type="match status" value="1"/>
</dbReference>
<evidence type="ECO:0008006" key="2">
    <source>
        <dbReference type="Google" id="ProtNLM"/>
    </source>
</evidence>
<sequence>MTKQAGRLATLKVGATTIAGVRVLNINWNGSAIDTTDRNDGGFQTFLEGVLATDTLEITVEGLEEDGVLRKAALQADQAGKFLKDAVFAFPNGDRITGNFVLTTYTEGQPYDNATTFNATLVRNGAHEFTGAN</sequence>
<reference evidence="1" key="1">
    <citation type="submission" date="2019-08" db="EMBL/GenBank/DDBJ databases">
        <authorList>
            <person name="Kucharzyk K."/>
            <person name="Murdoch R.W."/>
            <person name="Higgins S."/>
            <person name="Loffler F."/>
        </authorList>
    </citation>
    <scope>NUCLEOTIDE SEQUENCE</scope>
</reference>
<organism evidence="1">
    <name type="scientific">bioreactor metagenome</name>
    <dbReference type="NCBI Taxonomy" id="1076179"/>
    <lineage>
        <taxon>unclassified sequences</taxon>
        <taxon>metagenomes</taxon>
        <taxon>ecological metagenomes</taxon>
    </lineage>
</organism>
<name>A0A644UJU7_9ZZZZ</name>
<dbReference type="AlphaFoldDB" id="A0A644UJU7"/>
<comment type="caution">
    <text evidence="1">The sequence shown here is derived from an EMBL/GenBank/DDBJ whole genome shotgun (WGS) entry which is preliminary data.</text>
</comment>
<accession>A0A644UJU7</accession>
<evidence type="ECO:0000313" key="1">
    <source>
        <dbReference type="EMBL" id="MPL79265.1"/>
    </source>
</evidence>